<evidence type="ECO:0000256" key="1">
    <source>
        <dbReference type="ARBA" id="ARBA00000083"/>
    </source>
</evidence>
<dbReference type="UniPathway" id="UPA00214"/>
<comment type="pathway">
    <text evidence="8">Carbohydrate metabolism; galactose metabolism.</text>
</comment>
<dbReference type="GO" id="GO:0006012">
    <property type="term" value="P:galactose metabolic process"/>
    <property type="evidence" value="ECO:0007669"/>
    <property type="project" value="UniProtKB-UniPathway"/>
</dbReference>
<proteinExistence type="inferred from homology"/>
<evidence type="ECO:0000256" key="8">
    <source>
        <dbReference type="RuleBase" id="RU366046"/>
    </source>
</evidence>
<evidence type="ECO:0000256" key="3">
    <source>
        <dbReference type="ARBA" id="ARBA00007637"/>
    </source>
</evidence>
<dbReference type="Pfam" id="PF16363">
    <property type="entry name" value="GDP_Man_Dehyd"/>
    <property type="match status" value="1"/>
</dbReference>
<evidence type="ECO:0000313" key="10">
    <source>
        <dbReference type="EMBL" id="GEQ12415.1"/>
    </source>
</evidence>
<evidence type="ECO:0000256" key="4">
    <source>
        <dbReference type="ARBA" id="ARBA00013189"/>
    </source>
</evidence>
<name>A0A512SWY2_9MICO</name>
<comment type="subunit">
    <text evidence="8">Homodimer.</text>
</comment>
<evidence type="ECO:0000256" key="6">
    <source>
        <dbReference type="ARBA" id="ARBA00023027"/>
    </source>
</evidence>
<dbReference type="RefSeq" id="WP_147061938.1">
    <property type="nucleotide sequence ID" value="NZ_BAABDN010000001.1"/>
</dbReference>
<keyword evidence="11" id="KW-1185">Reference proteome</keyword>
<dbReference type="Gene3D" id="3.40.50.720">
    <property type="entry name" value="NAD(P)-binding Rossmann-like Domain"/>
    <property type="match status" value="1"/>
</dbReference>
<protein>
    <recommendedName>
        <fullName evidence="5 8">UDP-glucose 4-epimerase</fullName>
        <ecNumber evidence="4 8">5.1.3.2</ecNumber>
    </recommendedName>
</protein>
<comment type="cofactor">
    <cofactor evidence="2 8">
        <name>NAD(+)</name>
        <dbReference type="ChEBI" id="CHEBI:57540"/>
    </cofactor>
</comment>
<sequence>MHVLVSGGAGYIGSHTVVQLVAAGHGVTVVDSFANAKPSVVGRLEALTGQPLDVRSFDLTDRDKTEATFVDTQIDAVIHFAGFKAVGQSVSEPLAYYENNLDTTLSLLRAMDRHGVRKLVFSSSATVYGATPVVPMTEEAPTSATNPYGWTKVMNEQVLRDMAVADPTWRIALLRYFNPVGAHSSGTIGEDPSDVPNNLMPYLAQVAVGRREKLSVYGGDYPTPDGTGVRDYIHVEDLAAGHVAALHRLGATDTALNTWNLGTGHGTSVLEMLHAFERAVGRELPHEIVDRRPGDIAESYADPTKAEAELGWRATRTVDDMCADTWRWQSGNPDGYP</sequence>
<keyword evidence="7 8" id="KW-0413">Isomerase</keyword>
<dbReference type="GO" id="GO:0003978">
    <property type="term" value="F:UDP-glucose 4-epimerase activity"/>
    <property type="evidence" value="ECO:0007669"/>
    <property type="project" value="UniProtKB-UniRule"/>
</dbReference>
<dbReference type="PANTHER" id="PTHR43725:SF47">
    <property type="entry name" value="UDP-GLUCOSE 4-EPIMERASE"/>
    <property type="match status" value="1"/>
</dbReference>
<comment type="caution">
    <text evidence="10">The sequence shown here is derived from an EMBL/GenBank/DDBJ whole genome shotgun (WGS) entry which is preliminary data.</text>
</comment>
<dbReference type="EC" id="5.1.3.2" evidence="4 8"/>
<dbReference type="Proteomes" id="UP000321793">
    <property type="component" value="Unassembled WGS sequence"/>
</dbReference>
<dbReference type="NCBIfam" id="TIGR01179">
    <property type="entry name" value="galE"/>
    <property type="match status" value="1"/>
</dbReference>
<dbReference type="PANTHER" id="PTHR43725">
    <property type="entry name" value="UDP-GLUCOSE 4-EPIMERASE"/>
    <property type="match status" value="1"/>
</dbReference>
<organism evidence="10 11">
    <name type="scientific">Knoellia locipacati</name>
    <dbReference type="NCBI Taxonomy" id="882824"/>
    <lineage>
        <taxon>Bacteria</taxon>
        <taxon>Bacillati</taxon>
        <taxon>Actinomycetota</taxon>
        <taxon>Actinomycetes</taxon>
        <taxon>Micrococcales</taxon>
        <taxon>Intrasporangiaceae</taxon>
        <taxon>Knoellia</taxon>
    </lineage>
</organism>
<dbReference type="OrthoDB" id="9801785at2"/>
<reference evidence="10 11" key="1">
    <citation type="submission" date="2019-07" db="EMBL/GenBank/DDBJ databases">
        <title>Whole genome shotgun sequence of Knoellia locipacati NBRC 109775.</title>
        <authorList>
            <person name="Hosoyama A."/>
            <person name="Uohara A."/>
            <person name="Ohji S."/>
            <person name="Ichikawa N."/>
        </authorList>
    </citation>
    <scope>NUCLEOTIDE SEQUENCE [LARGE SCALE GENOMIC DNA]</scope>
    <source>
        <strain evidence="10 11">NBRC 109775</strain>
    </source>
</reference>
<feature type="domain" description="NAD(P)-binding" evidence="9">
    <location>
        <begin position="4"/>
        <end position="325"/>
    </location>
</feature>
<dbReference type="AlphaFoldDB" id="A0A512SWY2"/>
<dbReference type="InterPro" id="IPR005886">
    <property type="entry name" value="UDP_G4E"/>
</dbReference>
<dbReference type="InterPro" id="IPR036291">
    <property type="entry name" value="NAD(P)-bd_dom_sf"/>
</dbReference>
<comment type="catalytic activity">
    <reaction evidence="1 8">
        <text>UDP-alpha-D-glucose = UDP-alpha-D-galactose</text>
        <dbReference type="Rhea" id="RHEA:22168"/>
        <dbReference type="ChEBI" id="CHEBI:58885"/>
        <dbReference type="ChEBI" id="CHEBI:66914"/>
        <dbReference type="EC" id="5.1.3.2"/>
    </reaction>
</comment>
<comment type="similarity">
    <text evidence="3 8">Belongs to the NAD(P)-dependent epimerase/dehydratase family.</text>
</comment>
<dbReference type="PRINTS" id="PR01713">
    <property type="entry name" value="NUCEPIMERASE"/>
</dbReference>
<dbReference type="InterPro" id="IPR016040">
    <property type="entry name" value="NAD(P)-bd_dom"/>
</dbReference>
<gene>
    <name evidence="10" type="primary">galE</name>
    <name evidence="10" type="ORF">KLO01_04620</name>
</gene>
<dbReference type="EMBL" id="BKBA01000003">
    <property type="protein sequence ID" value="GEQ12415.1"/>
    <property type="molecule type" value="Genomic_DNA"/>
</dbReference>
<accession>A0A512SWY2</accession>
<evidence type="ECO:0000256" key="5">
    <source>
        <dbReference type="ARBA" id="ARBA00018569"/>
    </source>
</evidence>
<dbReference type="Gene3D" id="3.90.25.10">
    <property type="entry name" value="UDP-galactose 4-epimerase, domain 1"/>
    <property type="match status" value="1"/>
</dbReference>
<dbReference type="SUPFAM" id="SSF51735">
    <property type="entry name" value="NAD(P)-binding Rossmann-fold domains"/>
    <property type="match status" value="1"/>
</dbReference>
<evidence type="ECO:0000259" key="9">
    <source>
        <dbReference type="Pfam" id="PF16363"/>
    </source>
</evidence>
<keyword evidence="6 8" id="KW-0520">NAD</keyword>
<dbReference type="NCBIfam" id="NF007956">
    <property type="entry name" value="PRK10675.1"/>
    <property type="match status" value="1"/>
</dbReference>
<evidence type="ECO:0000313" key="11">
    <source>
        <dbReference type="Proteomes" id="UP000321793"/>
    </source>
</evidence>
<evidence type="ECO:0000256" key="2">
    <source>
        <dbReference type="ARBA" id="ARBA00001911"/>
    </source>
</evidence>
<keyword evidence="8" id="KW-0119">Carbohydrate metabolism</keyword>
<evidence type="ECO:0000256" key="7">
    <source>
        <dbReference type="ARBA" id="ARBA00023235"/>
    </source>
</evidence>
<dbReference type="CDD" id="cd05247">
    <property type="entry name" value="UDP_G4E_1_SDR_e"/>
    <property type="match status" value="1"/>
</dbReference>
<dbReference type="GO" id="GO:0005829">
    <property type="term" value="C:cytosol"/>
    <property type="evidence" value="ECO:0007669"/>
    <property type="project" value="TreeGrafter"/>
</dbReference>